<dbReference type="AlphaFoldDB" id="A0A7J6F6Y6"/>
<proteinExistence type="predicted"/>
<evidence type="ECO:0000313" key="5">
    <source>
        <dbReference type="EMBL" id="KAF4400905.1"/>
    </source>
</evidence>
<evidence type="ECO:0000313" key="4">
    <source>
        <dbReference type="EMBL" id="KAF4366464.1"/>
    </source>
</evidence>
<organism evidence="4 6">
    <name type="scientific">Cannabis sativa</name>
    <name type="common">Hemp</name>
    <name type="synonym">Marijuana</name>
    <dbReference type="NCBI Taxonomy" id="3483"/>
    <lineage>
        <taxon>Eukaryota</taxon>
        <taxon>Viridiplantae</taxon>
        <taxon>Streptophyta</taxon>
        <taxon>Embryophyta</taxon>
        <taxon>Tracheophyta</taxon>
        <taxon>Spermatophyta</taxon>
        <taxon>Magnoliopsida</taxon>
        <taxon>eudicotyledons</taxon>
        <taxon>Gunneridae</taxon>
        <taxon>Pentapetalae</taxon>
        <taxon>rosids</taxon>
        <taxon>fabids</taxon>
        <taxon>Rosales</taxon>
        <taxon>Cannabaceae</taxon>
        <taxon>Cannabis</taxon>
    </lineage>
</organism>
<dbReference type="Proteomes" id="UP000525078">
    <property type="component" value="Unassembled WGS sequence"/>
</dbReference>
<dbReference type="Proteomes" id="UP000583929">
    <property type="component" value="Unassembled WGS sequence"/>
</dbReference>
<evidence type="ECO:0000313" key="7">
    <source>
        <dbReference type="Proteomes" id="UP000583929"/>
    </source>
</evidence>
<feature type="chain" id="PRO_5033593504" description="DUF4283 domain-containing protein" evidence="2">
    <location>
        <begin position="22"/>
        <end position="553"/>
    </location>
</feature>
<feature type="signal peptide" evidence="2">
    <location>
        <begin position="1"/>
        <end position="21"/>
    </location>
</feature>
<sequence>MGRVDFVISCVVSLVCVLILSVRDMDLELVNRLAEVLILDDGDGPVLPLNKAGVEEGKKRLDLCLIGKVIGPRPANKEGIVRAMKGVWKINHRFQVEELSSKNIFRFFFGCREDRQRVFGGGPWTIDKQLICFVKPMGLDNPRFDGGRFGSWLCAPASPPRDNFRFNKKRAESPNSRPIMSMGEASKIISAMERSRPRFSGLTQEQLAPTSILERRERDEEEMDGIVAEHGGDGDTELRGRSSSGKMGGHLSECGHGDTGNLVRMSSVVCGDEESKDKGKLELMPTVVCVDGDELTAGTEVLHVKERSPRVSAGVGTSSAGEMMDSGHVIQMEGPSNDRIQQINKGKGILHHSSQQELSFSHAFQNTFEPLIKAQKTKTWKRVKSSVSQSSKGMPTSNSFPISPKLSHVIVANALNKLSPRSGGGGKRKMDIEYNNDCSGGLLLLWNNDWEVSVKSFTSGHIDALVKCPGRDLWRFTGFYGNPKASCRRRKYDKKRGFRFETHWLKDPDCQEIINRTWLSTDYPLASQDSLIDIFGLCADQLVEWNKSGRWYW</sequence>
<evidence type="ECO:0000259" key="3">
    <source>
        <dbReference type="Pfam" id="PF14111"/>
    </source>
</evidence>
<dbReference type="InterPro" id="IPR025558">
    <property type="entry name" value="DUF4283"/>
</dbReference>
<gene>
    <name evidence="4" type="ORF">F8388_003702</name>
    <name evidence="5" type="ORF">G4B88_013746</name>
</gene>
<feature type="domain" description="DUF4283" evidence="3">
    <location>
        <begin position="58"/>
        <end position="131"/>
    </location>
</feature>
<comment type="caution">
    <text evidence="4">The sequence shown here is derived from an EMBL/GenBank/DDBJ whole genome shotgun (WGS) entry which is preliminary data.</text>
</comment>
<evidence type="ECO:0000313" key="6">
    <source>
        <dbReference type="Proteomes" id="UP000525078"/>
    </source>
</evidence>
<dbReference type="EMBL" id="JAATIP010000150">
    <property type="protein sequence ID" value="KAF4366464.1"/>
    <property type="molecule type" value="Genomic_DNA"/>
</dbReference>
<feature type="region of interest" description="Disordered" evidence="1">
    <location>
        <begin position="227"/>
        <end position="247"/>
    </location>
</feature>
<evidence type="ECO:0000256" key="2">
    <source>
        <dbReference type="SAM" id="SignalP"/>
    </source>
</evidence>
<dbReference type="Pfam" id="PF14111">
    <property type="entry name" value="DUF4283"/>
    <property type="match status" value="1"/>
</dbReference>
<name>A0A7J6F6Y6_CANSA</name>
<accession>A0A7J6F6Y6</accession>
<keyword evidence="2" id="KW-0732">Signal</keyword>
<evidence type="ECO:0000256" key="1">
    <source>
        <dbReference type="SAM" id="MobiDB-lite"/>
    </source>
</evidence>
<feature type="compositionally biased region" description="Basic and acidic residues" evidence="1">
    <location>
        <begin position="230"/>
        <end position="240"/>
    </location>
</feature>
<dbReference type="EMBL" id="JAATIQ010000013">
    <property type="protein sequence ID" value="KAF4400905.1"/>
    <property type="molecule type" value="Genomic_DNA"/>
</dbReference>
<keyword evidence="7" id="KW-1185">Reference proteome</keyword>
<reference evidence="6 7" key="1">
    <citation type="journal article" date="2020" name="bioRxiv">
        <title>Sequence and annotation of 42 cannabis genomes reveals extensive copy number variation in cannabinoid synthesis and pathogen resistance genes.</title>
        <authorList>
            <person name="Mckernan K.J."/>
            <person name="Helbert Y."/>
            <person name="Kane L.T."/>
            <person name="Ebling H."/>
            <person name="Zhang L."/>
            <person name="Liu B."/>
            <person name="Eaton Z."/>
            <person name="Mclaughlin S."/>
            <person name="Kingan S."/>
            <person name="Baybayan P."/>
            <person name="Concepcion G."/>
            <person name="Jordan M."/>
            <person name="Riva A."/>
            <person name="Barbazuk W."/>
            <person name="Harkins T."/>
        </authorList>
    </citation>
    <scope>NUCLEOTIDE SEQUENCE [LARGE SCALE GENOMIC DNA]</scope>
    <source>
        <strain evidence="6 7">cv. Jamaican Lion 4</strain>
        <strain evidence="5">Father</strain>
        <strain evidence="4">Mother</strain>
        <tissue evidence="4">Leaf</tissue>
    </source>
</reference>
<protein>
    <recommendedName>
        <fullName evidence="3">DUF4283 domain-containing protein</fullName>
    </recommendedName>
</protein>